<keyword evidence="3" id="KW-0808">Transferase</keyword>
<evidence type="ECO:0000313" key="4">
    <source>
        <dbReference type="Proteomes" id="UP000675163"/>
    </source>
</evidence>
<proteinExistence type="predicted"/>
<dbReference type="EMBL" id="JAFIDA010000001">
    <property type="protein sequence ID" value="MBP1324815.1"/>
    <property type="molecule type" value="Genomic_DNA"/>
</dbReference>
<keyword evidence="3" id="KW-0418">Kinase</keyword>
<feature type="region of interest" description="Disordered" evidence="1">
    <location>
        <begin position="343"/>
        <end position="420"/>
    </location>
</feature>
<dbReference type="AlphaFoldDB" id="A0A940PRC5"/>
<keyword evidence="4" id="KW-1185">Reference proteome</keyword>
<organism evidence="3 4">
    <name type="scientific">Leucobacter exalbidus</name>
    <dbReference type="NCBI Taxonomy" id="662960"/>
    <lineage>
        <taxon>Bacteria</taxon>
        <taxon>Bacillati</taxon>
        <taxon>Actinomycetota</taxon>
        <taxon>Actinomycetes</taxon>
        <taxon>Micrococcales</taxon>
        <taxon>Microbacteriaceae</taxon>
        <taxon>Leucobacter</taxon>
    </lineage>
</organism>
<dbReference type="Pfam" id="PF01636">
    <property type="entry name" value="APH"/>
    <property type="match status" value="1"/>
</dbReference>
<feature type="compositionally biased region" description="Low complexity" evidence="1">
    <location>
        <begin position="361"/>
        <end position="378"/>
    </location>
</feature>
<reference evidence="3" key="1">
    <citation type="submission" date="2021-02" db="EMBL/GenBank/DDBJ databases">
        <title>Sequencing the genomes of 1000 actinobacteria strains.</title>
        <authorList>
            <person name="Klenk H.-P."/>
        </authorList>
    </citation>
    <scope>NUCLEOTIDE SEQUENCE</scope>
    <source>
        <strain evidence="3">DSM 22850</strain>
    </source>
</reference>
<dbReference type="GO" id="GO:0016301">
    <property type="term" value="F:kinase activity"/>
    <property type="evidence" value="ECO:0007669"/>
    <property type="project" value="UniProtKB-KW"/>
</dbReference>
<dbReference type="InterPro" id="IPR002575">
    <property type="entry name" value="Aminoglycoside_PTrfase"/>
</dbReference>
<comment type="caution">
    <text evidence="3">The sequence shown here is derived from an EMBL/GenBank/DDBJ whole genome shotgun (WGS) entry which is preliminary data.</text>
</comment>
<gene>
    <name evidence="3" type="ORF">JOF28_000047</name>
</gene>
<evidence type="ECO:0000259" key="2">
    <source>
        <dbReference type="Pfam" id="PF01636"/>
    </source>
</evidence>
<feature type="domain" description="Aminoglycoside phosphotransferase" evidence="2">
    <location>
        <begin position="41"/>
        <end position="245"/>
    </location>
</feature>
<dbReference type="InterPro" id="IPR011009">
    <property type="entry name" value="Kinase-like_dom_sf"/>
</dbReference>
<sequence>MASIPLTLAALATSAVPDLTVFATRALSPNTEYAEAVIVSEDSELLVRVPRTHAAETIQRGELLGLAALTEGPRSQLPFSVPQALGITRAGQTRAVVTTYLSGGAFDVADLHDDSLLIESIARTIASIHALPTSVAQNGGLPERTANESRLAATRLIDRAVQTRLVPETVMRRWLSVVEDAQLWDFAPTMVHGTMSDEQLLIADDVVTGVLGWSACAVDDPALDFFWLLGANTPVLDAVLERYADLHNPGVLDKLRSRIALYHELEVARWLLQGTDSHDQTIIDDAVAMLDRLVGGGHTLASAVARARDRAPLSQDEAELILSETPEVIDFLSDTAAYEALDEDRVFGTDPDFREPRVDPDAATDPATAGDTGDAAADPADDASLATDVLTTDVIDRDALDEGSTDPTLQPGSPGAPDRR</sequence>
<feature type="compositionally biased region" description="Basic and acidic residues" evidence="1">
    <location>
        <begin position="343"/>
        <end position="360"/>
    </location>
</feature>
<protein>
    <submittedName>
        <fullName evidence="3">Aminoglycoside phosphotransferase (APT) family kinase protein</fullName>
    </submittedName>
</protein>
<evidence type="ECO:0000256" key="1">
    <source>
        <dbReference type="SAM" id="MobiDB-lite"/>
    </source>
</evidence>
<dbReference type="Gene3D" id="3.90.1200.10">
    <property type="match status" value="1"/>
</dbReference>
<name>A0A940PRC5_9MICO</name>
<dbReference type="Proteomes" id="UP000675163">
    <property type="component" value="Unassembled WGS sequence"/>
</dbReference>
<accession>A0A940PRC5</accession>
<dbReference type="SUPFAM" id="SSF56112">
    <property type="entry name" value="Protein kinase-like (PK-like)"/>
    <property type="match status" value="1"/>
</dbReference>
<evidence type="ECO:0000313" key="3">
    <source>
        <dbReference type="EMBL" id="MBP1324815.1"/>
    </source>
</evidence>
<dbReference type="RefSeq" id="WP_209703942.1">
    <property type="nucleotide sequence ID" value="NZ_JAFIDA010000001.1"/>
</dbReference>